<dbReference type="InterPro" id="IPR029064">
    <property type="entry name" value="Ribosomal_eL30-like_sf"/>
</dbReference>
<sequence>MPQRTPLVDLVDDLRKPGTWVTVYTDASMDTADPRGVAQARRRSVLDRLKEAGVAGPQLAELADALEGTDGMPSPVTRFVLMRDGELVCNLLTPGAPNGPEIAEAGPIPRLVPLLRTRPDEFVYLVVETSRDGGEVGVFRSTQVGAEHTEEVQGRVDTLHKIPGGGWAHLRLQHHVEEIWKQTETELAAVVEPLVLEHRPRLLVVAGDVNARQLLVGQLSPRSRELVAQLDANTRGAGASRETLDRFVEEQLDRLLTADRTAELDRLRQELGREGGAAEHGVGNVVHAARQAQVDVLFLDPGALEERTLLALDAEPWVATAPEDAAPAQVLGKVPAAEALLRAAALTDASIRLVTGPQLGDASGVAALLRWSAPAPTGG</sequence>
<dbReference type="Gene3D" id="3.30.420.60">
    <property type="entry name" value="eRF1 domain 2"/>
    <property type="match status" value="1"/>
</dbReference>
<keyword evidence="2" id="KW-1185">Reference proteome</keyword>
<evidence type="ECO:0000313" key="1">
    <source>
        <dbReference type="EMBL" id="BDZ47109.1"/>
    </source>
</evidence>
<evidence type="ECO:0000313" key="2">
    <source>
        <dbReference type="Proteomes" id="UP001321498"/>
    </source>
</evidence>
<accession>A0ABM8GFJ1</accession>
<dbReference type="InterPro" id="IPR042226">
    <property type="entry name" value="eFR1_2_sf"/>
</dbReference>
<proteinExistence type="predicted"/>
<protein>
    <recommendedName>
        <fullName evidence="3">Peptide chain release factor 1</fullName>
    </recommendedName>
</protein>
<dbReference type="InterPro" id="IPR040701">
    <property type="entry name" value="Bact_RF_family2"/>
</dbReference>
<dbReference type="RefSeq" id="WP_286277055.1">
    <property type="nucleotide sequence ID" value="NZ_AP027731.1"/>
</dbReference>
<dbReference type="Proteomes" id="UP001321498">
    <property type="component" value="Chromosome"/>
</dbReference>
<reference evidence="2" key="1">
    <citation type="journal article" date="2019" name="Int. J. Syst. Evol. Microbiol.">
        <title>The Global Catalogue of Microorganisms (GCM) 10K type strain sequencing project: providing services to taxonomists for standard genome sequencing and annotation.</title>
        <authorList>
            <consortium name="The Broad Institute Genomics Platform"/>
            <consortium name="The Broad Institute Genome Sequencing Center for Infectious Disease"/>
            <person name="Wu L."/>
            <person name="Ma J."/>
        </authorList>
    </citation>
    <scope>NUCLEOTIDE SEQUENCE [LARGE SCALE GENOMIC DNA]</scope>
    <source>
        <strain evidence="2">NBRC 108725</strain>
    </source>
</reference>
<name>A0ABM8GFJ1_9MICO</name>
<dbReference type="Pfam" id="PF18844">
    <property type="entry name" value="baeRF_family2"/>
    <property type="match status" value="1"/>
</dbReference>
<dbReference type="SUPFAM" id="SSF55315">
    <property type="entry name" value="L30e-like"/>
    <property type="match status" value="1"/>
</dbReference>
<organism evidence="1 2">
    <name type="scientific">Naasia aerilata</name>
    <dbReference type="NCBI Taxonomy" id="1162966"/>
    <lineage>
        <taxon>Bacteria</taxon>
        <taxon>Bacillati</taxon>
        <taxon>Actinomycetota</taxon>
        <taxon>Actinomycetes</taxon>
        <taxon>Micrococcales</taxon>
        <taxon>Microbacteriaceae</taxon>
        <taxon>Naasia</taxon>
    </lineage>
</organism>
<gene>
    <name evidence="1" type="ORF">GCM10025866_30180</name>
</gene>
<dbReference type="EMBL" id="AP027731">
    <property type="protein sequence ID" value="BDZ47109.1"/>
    <property type="molecule type" value="Genomic_DNA"/>
</dbReference>
<evidence type="ECO:0008006" key="3">
    <source>
        <dbReference type="Google" id="ProtNLM"/>
    </source>
</evidence>